<sequence length="81" mass="9476">MWNGLTERIPNPLVHKRKGQKILALWHFPTRKGMRPARVLSTQKRQMPLMPILVLLQKFQKGFVTTSPWTVPEVKELESTE</sequence>
<name>A0A7T8HMS9_CALRO</name>
<dbReference type="Proteomes" id="UP000595437">
    <property type="component" value="Chromosome 3"/>
</dbReference>
<organism evidence="1 2">
    <name type="scientific">Caligus rogercresseyi</name>
    <name type="common">Sea louse</name>
    <dbReference type="NCBI Taxonomy" id="217165"/>
    <lineage>
        <taxon>Eukaryota</taxon>
        <taxon>Metazoa</taxon>
        <taxon>Ecdysozoa</taxon>
        <taxon>Arthropoda</taxon>
        <taxon>Crustacea</taxon>
        <taxon>Multicrustacea</taxon>
        <taxon>Hexanauplia</taxon>
        <taxon>Copepoda</taxon>
        <taxon>Siphonostomatoida</taxon>
        <taxon>Caligidae</taxon>
        <taxon>Caligus</taxon>
    </lineage>
</organism>
<keyword evidence="2" id="KW-1185">Reference proteome</keyword>
<protein>
    <submittedName>
        <fullName evidence="1">Uncharacterized protein</fullName>
    </submittedName>
</protein>
<reference evidence="2" key="1">
    <citation type="submission" date="2021-01" db="EMBL/GenBank/DDBJ databases">
        <title>Caligus Genome Assembly.</title>
        <authorList>
            <person name="Gallardo-Escarate C."/>
        </authorList>
    </citation>
    <scope>NUCLEOTIDE SEQUENCE [LARGE SCALE GENOMIC DNA]</scope>
</reference>
<feature type="non-terminal residue" evidence="1">
    <location>
        <position position="81"/>
    </location>
</feature>
<evidence type="ECO:0000313" key="2">
    <source>
        <dbReference type="Proteomes" id="UP000595437"/>
    </source>
</evidence>
<evidence type="ECO:0000313" key="1">
    <source>
        <dbReference type="EMBL" id="QQP52790.1"/>
    </source>
</evidence>
<gene>
    <name evidence="1" type="ORF">FKW44_005039</name>
</gene>
<dbReference type="AlphaFoldDB" id="A0A7T8HMS9"/>
<accession>A0A7T8HMS9</accession>
<dbReference type="EMBL" id="CP045892">
    <property type="protein sequence ID" value="QQP52790.1"/>
    <property type="molecule type" value="Genomic_DNA"/>
</dbReference>
<proteinExistence type="predicted"/>